<reference evidence="3 4" key="1">
    <citation type="submission" date="2024-09" db="EMBL/GenBank/DDBJ databases">
        <authorList>
            <person name="Sun Q."/>
            <person name="Mori K."/>
        </authorList>
    </citation>
    <scope>NUCLEOTIDE SEQUENCE [LARGE SCALE GENOMIC DNA]</scope>
    <source>
        <strain evidence="3 4">CCM 7650</strain>
    </source>
</reference>
<evidence type="ECO:0000256" key="1">
    <source>
        <dbReference type="SAM" id="SignalP"/>
    </source>
</evidence>
<feature type="domain" description="DUF4412" evidence="2">
    <location>
        <begin position="114"/>
        <end position="236"/>
    </location>
</feature>
<evidence type="ECO:0000313" key="4">
    <source>
        <dbReference type="Proteomes" id="UP001589797"/>
    </source>
</evidence>
<evidence type="ECO:0000259" key="2">
    <source>
        <dbReference type="Pfam" id="PF14371"/>
    </source>
</evidence>
<comment type="caution">
    <text evidence="3">The sequence shown here is derived from an EMBL/GenBank/DDBJ whole genome shotgun (WGS) entry which is preliminary data.</text>
</comment>
<feature type="chain" id="PRO_5045926263" evidence="1">
    <location>
        <begin position="20"/>
        <end position="307"/>
    </location>
</feature>
<dbReference type="Proteomes" id="UP001589797">
    <property type="component" value="Unassembled WGS sequence"/>
</dbReference>
<organism evidence="3 4">
    <name type="scientific">Fontibacter flavus</name>
    <dbReference type="NCBI Taxonomy" id="654838"/>
    <lineage>
        <taxon>Bacteria</taxon>
        <taxon>Pseudomonadati</taxon>
        <taxon>Bacteroidota</taxon>
        <taxon>Cytophagia</taxon>
        <taxon>Cytophagales</taxon>
        <taxon>Cyclobacteriaceae</taxon>
        <taxon>Fontibacter</taxon>
    </lineage>
</organism>
<feature type="signal peptide" evidence="1">
    <location>
        <begin position="1"/>
        <end position="19"/>
    </location>
</feature>
<dbReference type="Pfam" id="PF14371">
    <property type="entry name" value="DUF4412"/>
    <property type="match status" value="1"/>
</dbReference>
<accession>A0ABV6FP85</accession>
<name>A0ABV6FP85_9BACT</name>
<proteinExistence type="predicted"/>
<dbReference type="EMBL" id="JBHLWI010000006">
    <property type="protein sequence ID" value="MFC0261664.1"/>
    <property type="molecule type" value="Genomic_DNA"/>
</dbReference>
<gene>
    <name evidence="3" type="ORF">ACFFIP_03150</name>
</gene>
<dbReference type="RefSeq" id="WP_382386109.1">
    <property type="nucleotide sequence ID" value="NZ_JBHLWI010000006.1"/>
</dbReference>
<keyword evidence="1" id="KW-0732">Signal</keyword>
<evidence type="ECO:0000313" key="3">
    <source>
        <dbReference type="EMBL" id="MFC0261664.1"/>
    </source>
</evidence>
<protein>
    <submittedName>
        <fullName evidence="3">DUF4412 domain-containing protein</fullName>
    </submittedName>
</protein>
<sequence length="307" mass="34929">MKKLIILLSLIFINLPFQAHSQLMRKLKQAAERGVSNAIEKKVESETEKIAQRQLEKVFTGIYGPEGLPGMDMGKILEGISADVPVADAYHFTGFSIMEFTGKDEKGKIQEPTNIKTFFSDNQSTLGMEIENKDKKSNESDPIIIYDLERNASIILFENEGKKTRMAYGLDLNKIAEGVELDDAESEDDELPKFRKTNNTKTILGYLCEEYEVEDEEGKASYWFTEKPIQSRSLFWGASNPFLSAKMKNQPMESFKNMPQGNLMEMHYTSLKDKSEILMTILAINENHPQTLEMAEYQNAFAGMQEK</sequence>
<dbReference type="InterPro" id="IPR025524">
    <property type="entry name" value="DUF4412"/>
</dbReference>
<keyword evidence="4" id="KW-1185">Reference proteome</keyword>